<evidence type="ECO:0000259" key="3">
    <source>
        <dbReference type="PROSITE" id="PS50893"/>
    </source>
</evidence>
<name>A0A4Q9UZH3_9ACTO</name>
<keyword evidence="5" id="KW-1185">Reference proteome</keyword>
<dbReference type="RefSeq" id="WP_131281094.1">
    <property type="nucleotide sequence ID" value="NZ_JBHSLR010000006.1"/>
</dbReference>
<dbReference type="OrthoDB" id="9804819at2"/>
<dbReference type="InterPro" id="IPR027417">
    <property type="entry name" value="P-loop_NTPase"/>
</dbReference>
<dbReference type="Gene3D" id="3.40.50.300">
    <property type="entry name" value="P-loop containing nucleotide triphosphate hydrolases"/>
    <property type="match status" value="1"/>
</dbReference>
<organism evidence="4 5">
    <name type="scientific">Arcanobacterium bovis</name>
    <dbReference type="NCBI Taxonomy" id="2529275"/>
    <lineage>
        <taxon>Bacteria</taxon>
        <taxon>Bacillati</taxon>
        <taxon>Actinomycetota</taxon>
        <taxon>Actinomycetes</taxon>
        <taxon>Actinomycetales</taxon>
        <taxon>Actinomycetaceae</taxon>
        <taxon>Arcanobacterium</taxon>
    </lineage>
</organism>
<dbReference type="PANTHER" id="PTHR43335">
    <property type="entry name" value="ABC TRANSPORTER, ATP-BINDING PROTEIN"/>
    <property type="match status" value="1"/>
</dbReference>
<feature type="domain" description="ABC transporter" evidence="3">
    <location>
        <begin position="2"/>
        <end position="231"/>
    </location>
</feature>
<dbReference type="AlphaFoldDB" id="A0A4Q9UZH3"/>
<dbReference type="PROSITE" id="PS50893">
    <property type="entry name" value="ABC_TRANSPORTER_2"/>
    <property type="match status" value="1"/>
</dbReference>
<keyword evidence="2" id="KW-0813">Transport</keyword>
<evidence type="ECO:0000313" key="5">
    <source>
        <dbReference type="Proteomes" id="UP000293036"/>
    </source>
</evidence>
<dbReference type="GO" id="GO:0005524">
    <property type="term" value="F:ATP binding"/>
    <property type="evidence" value="ECO:0007669"/>
    <property type="project" value="UniProtKB-KW"/>
</dbReference>
<comment type="similarity">
    <text evidence="1">Belongs to the ABC transporter superfamily.</text>
</comment>
<proteinExistence type="inferred from homology"/>
<keyword evidence="4" id="KW-0547">Nucleotide-binding</keyword>
<keyword evidence="4" id="KW-0067">ATP-binding</keyword>
<accession>A0A4Q9UZH3</accession>
<gene>
    <name evidence="4" type="ORF">EZJ44_05405</name>
</gene>
<dbReference type="Pfam" id="PF00005">
    <property type="entry name" value="ABC_tran"/>
    <property type="match status" value="1"/>
</dbReference>
<comment type="caution">
    <text evidence="4">The sequence shown here is derived from an EMBL/GenBank/DDBJ whole genome shotgun (WGS) entry which is preliminary data.</text>
</comment>
<dbReference type="SUPFAM" id="SSF52540">
    <property type="entry name" value="P-loop containing nucleoside triphosphate hydrolases"/>
    <property type="match status" value="1"/>
</dbReference>
<reference evidence="4 5" key="1">
    <citation type="submission" date="2019-02" db="EMBL/GenBank/DDBJ databases">
        <title>Arcanobacterium bovis sp. nov., isolated from the milk of a cow with mastitis.</title>
        <authorList>
            <person name="Sammra O."/>
            <person name="Foster G."/>
            <person name="Hassan A."/>
            <person name="Alssahen M."/>
            <person name="Laemmler C."/>
            <person name="Borowiak M."/>
            <person name="Malorny B."/>
            <person name="Abdulmawjood A."/>
        </authorList>
    </citation>
    <scope>NUCLEOTIDE SEQUENCE [LARGE SCALE GENOMIC DNA]</scope>
    <source>
        <strain evidence="4 5">C605018/01/1</strain>
    </source>
</reference>
<evidence type="ECO:0000313" key="4">
    <source>
        <dbReference type="EMBL" id="TBW21390.1"/>
    </source>
</evidence>
<protein>
    <submittedName>
        <fullName evidence="4">ATP-binding cassette domain-containing protein</fullName>
    </submittedName>
</protein>
<dbReference type="Proteomes" id="UP000293036">
    <property type="component" value="Unassembled WGS sequence"/>
</dbReference>
<dbReference type="GO" id="GO:0016887">
    <property type="term" value="F:ATP hydrolysis activity"/>
    <property type="evidence" value="ECO:0007669"/>
    <property type="project" value="InterPro"/>
</dbReference>
<evidence type="ECO:0000256" key="1">
    <source>
        <dbReference type="ARBA" id="ARBA00005417"/>
    </source>
</evidence>
<evidence type="ECO:0000256" key="2">
    <source>
        <dbReference type="ARBA" id="ARBA00022448"/>
    </source>
</evidence>
<dbReference type="PANTHER" id="PTHR43335:SF2">
    <property type="entry name" value="ABC TRANSPORTER, ATP-BINDING PROTEIN"/>
    <property type="match status" value="1"/>
</dbReference>
<sequence length="234" mass="26124">MLSVSQLDCSFGEKQALRGISFNATTGISVFLGANGAGKTTLFRILATLQEKYRGIVRLDETEYCASQVSTIRYQLGYMDQFATFSAQYTVYEALAYAAWLKGVPRHEYKTLITTMLEQSDLLSVADCKLRALSGGMKQRVYLLQALVNNPHLLILDEPCSGLDPLHQEKINALLKIYAQNSIVLLSTHSLDQALAIADWVFVMNNGRLIAQCENSAQLTRTDLIDLMSQEWQD</sequence>
<dbReference type="InterPro" id="IPR003439">
    <property type="entry name" value="ABC_transporter-like_ATP-bd"/>
</dbReference>
<dbReference type="EMBL" id="SJDT01000004">
    <property type="protein sequence ID" value="TBW21390.1"/>
    <property type="molecule type" value="Genomic_DNA"/>
</dbReference>